<dbReference type="Pfam" id="PF26283">
    <property type="entry name" value="Ig_TRAPPC9-Trs120_4th"/>
    <property type="match status" value="1"/>
</dbReference>
<organism evidence="10 11">
    <name type="scientific">Entomortierella parvispora</name>
    <dbReference type="NCBI Taxonomy" id="205924"/>
    <lineage>
        <taxon>Eukaryota</taxon>
        <taxon>Fungi</taxon>
        <taxon>Fungi incertae sedis</taxon>
        <taxon>Mucoromycota</taxon>
        <taxon>Mortierellomycotina</taxon>
        <taxon>Mortierellomycetes</taxon>
        <taxon>Mortierellales</taxon>
        <taxon>Mortierellaceae</taxon>
        <taxon>Entomortierella</taxon>
    </lineage>
</organism>
<keyword evidence="3" id="KW-0802">TPR repeat</keyword>
<protein>
    <submittedName>
        <fullName evidence="10">Trafficking protein particle complex subunit 9</fullName>
    </submittedName>
</protein>
<evidence type="ECO:0000256" key="3">
    <source>
        <dbReference type="PROSITE-ProRule" id="PRU00339"/>
    </source>
</evidence>
<dbReference type="OrthoDB" id="27962at2759"/>
<feature type="region of interest" description="Disordered" evidence="4">
    <location>
        <begin position="1334"/>
        <end position="1353"/>
    </location>
</feature>
<dbReference type="Pfam" id="PF08626">
    <property type="entry name" value="TRAPPC9-Trs120"/>
    <property type="match status" value="1"/>
</dbReference>
<keyword evidence="2" id="KW-0333">Golgi apparatus</keyword>
<dbReference type="InterPro" id="IPR058563">
    <property type="entry name" value="Trs120_TRAPPC9_N"/>
</dbReference>
<dbReference type="Pfam" id="PF26282">
    <property type="entry name" value="Ig_TRAPPC9-Trs120_3rd"/>
    <property type="match status" value="1"/>
</dbReference>
<comment type="caution">
    <text evidence="10">The sequence shown here is derived from an EMBL/GenBank/DDBJ whole genome shotgun (WGS) entry which is preliminary data.</text>
</comment>
<dbReference type="InterPro" id="IPR058567">
    <property type="entry name" value="Ig_TRAPPC9_Trs120_3rd"/>
</dbReference>
<evidence type="ECO:0000256" key="2">
    <source>
        <dbReference type="ARBA" id="ARBA00023034"/>
    </source>
</evidence>
<proteinExistence type="predicted"/>
<evidence type="ECO:0000259" key="8">
    <source>
        <dbReference type="Pfam" id="PF26282"/>
    </source>
</evidence>
<gene>
    <name evidence="10" type="ORF">EMPS_02406</name>
</gene>
<feature type="domain" description="Trs120/TRAPPC9 N-terminal" evidence="5">
    <location>
        <begin position="4"/>
        <end position="339"/>
    </location>
</feature>
<keyword evidence="11" id="KW-1185">Reference proteome</keyword>
<evidence type="ECO:0000259" key="5">
    <source>
        <dbReference type="Pfam" id="PF08626"/>
    </source>
</evidence>
<name>A0A9P3LTN1_9FUNG</name>
<dbReference type="PANTHER" id="PTHR21512">
    <property type="entry name" value="TRAFFICKING PROTEIN PARTICLE COMPLEX SUBUNIT 9"/>
    <property type="match status" value="1"/>
</dbReference>
<dbReference type="InterPro" id="IPR058568">
    <property type="entry name" value="Ig_TRAPPC9_Trs120_4th"/>
</dbReference>
<evidence type="ECO:0000259" key="9">
    <source>
        <dbReference type="Pfam" id="PF26283"/>
    </source>
</evidence>
<dbReference type="InterPro" id="IPR013935">
    <property type="entry name" value="Trs120_TRAPPC9"/>
</dbReference>
<dbReference type="Proteomes" id="UP000827284">
    <property type="component" value="Unassembled WGS sequence"/>
</dbReference>
<feature type="domain" description="Trs120/TRAPPC9 fourth Ig-like" evidence="9">
    <location>
        <begin position="1341"/>
        <end position="1464"/>
    </location>
</feature>
<evidence type="ECO:0000313" key="10">
    <source>
        <dbReference type="EMBL" id="GJJ70057.1"/>
    </source>
</evidence>
<comment type="subcellular location">
    <subcellularLocation>
        <location evidence="1">Golgi apparatus</location>
    </subcellularLocation>
</comment>
<dbReference type="InterPro" id="IPR019734">
    <property type="entry name" value="TPR_rpt"/>
</dbReference>
<dbReference type="Pfam" id="PF26254">
    <property type="entry name" value="Ig_TRAPPC9-Trs120_1st"/>
    <property type="match status" value="1"/>
</dbReference>
<evidence type="ECO:0000259" key="7">
    <source>
        <dbReference type="Pfam" id="PF26254"/>
    </source>
</evidence>
<feature type="region of interest" description="Disordered" evidence="4">
    <location>
        <begin position="1056"/>
        <end position="1107"/>
    </location>
</feature>
<accession>A0A9P3LTN1</accession>
<feature type="compositionally biased region" description="Polar residues" evidence="4">
    <location>
        <begin position="234"/>
        <end position="256"/>
    </location>
</feature>
<dbReference type="GO" id="GO:0005802">
    <property type="term" value="C:trans-Golgi network"/>
    <property type="evidence" value="ECO:0007669"/>
    <property type="project" value="TreeGrafter"/>
</dbReference>
<dbReference type="InterPro" id="IPR058565">
    <property type="entry name" value="Ig_TRAPPC9_Trs120_1st"/>
</dbReference>
<feature type="domain" description="Trs120/TRAPPC9 TPR region" evidence="6">
    <location>
        <begin position="377"/>
        <end position="666"/>
    </location>
</feature>
<evidence type="ECO:0000256" key="1">
    <source>
        <dbReference type="ARBA" id="ARBA00004555"/>
    </source>
</evidence>
<reference evidence="10" key="2">
    <citation type="journal article" date="2022" name="Microbiol. Resour. Announc.">
        <title>Whole-Genome Sequence of Entomortierella parvispora E1425, a Mucoromycotan Fungus Associated with Burkholderiaceae-Related Endosymbiotic Bacteria.</title>
        <authorList>
            <person name="Herlambang A."/>
            <person name="Guo Y."/>
            <person name="Takashima Y."/>
            <person name="Narisawa K."/>
            <person name="Ohta H."/>
            <person name="Nishizawa T."/>
        </authorList>
    </citation>
    <scope>NUCLEOTIDE SEQUENCE</scope>
    <source>
        <strain evidence="10">E1425</strain>
    </source>
</reference>
<feature type="region of interest" description="Disordered" evidence="4">
    <location>
        <begin position="443"/>
        <end position="466"/>
    </location>
</feature>
<sequence length="1465" mass="162263">MDAVNFTSAARIRVLLVPVGPIKKATFERHVKMLRQHNSVKLEEVWMGPRTENSFFSQTVPHEGQLYFQFVTSYSNEHQYLEEFQMHRRIFGVIGIMDCQEWPDGNMAAGHQQFQQILAKYPSAVANQCFAFDPSEKHQDDRRGGGIIMIPNEGNTSSYLLVLICDLARTILTEFENIAAAIGKRQEIDSPNPAISVYSGQRPYNGPSPIPSSVSSMPDIAANGIKPLTAPPSAMTTSGTSNHSRSMSSTGFASPNPANSYLQTAVVTDQRLRKRTAARAQKLYGDLYLMAGRLSDAVTSYQAVIEVTKSNSDFLWQGSAMEGMYCAVVLLAYIQADLSQFNQQQMQQIMSSPTSPTTSEPTRMQSTPAIKPLIVDIPEKFQTILSLYSKVPNNAAPAILYVEACMKVTKFIATCFVCGNGILDDRALAAVVSGNILMHMDGSASDSPQPIMKSSPGRAPSTSGASGLLRRASTLRSRSGSITTPNLGVTRTDIMSWIFKTWRGRLDELWIIDQIHFTTTIASILGAIQFRRKQSLYLRYAVRMIAPLLHQTRLAQAAAQAHGSTPKKPVSSDHGVLECLTQICNVFGVGENFTSNVGMYMDHGWPELQIDVLYECIRVAEAVPDYTAMMYFTTTLLRQLHAYLTREEQAGLYASLPRILAASKKSGSTDLTDIRYWTNTLVVDIEVCSPSARKLPFARSKETLKSILPETKLAANPTGEIDPFIYNPFHRKVNSIAKLDLVADEMAYFIVTLTNPHGIDLEIQEIRLSTSGVEFEATPTSTVIPAQTTVSIKVAGVPKGPGELQIRGCLVQIMHCAEQEFFVVDPRTGTTAVVESVDGKNTKTEVVPRCKKRGLESFSVKKKGDAEAEIKFATVKVIPPQPLLKISSTSVQHGSVMLFEGEKTTIRLTLENIGSIPVDFVTLTFSDSTSQLTTMGNSNNGVDLSAEDAYELELFLKKTNVFSWNREVECHIPVGGTREIKVDVLGKRGCSSGMIQLDYAYLHRPANEDEELSKIFITRQLFSQVLMTVYKTVECLNMDILYLQSHGGMDIPTTEPSTPVLEQRPNGDSGTFSGGEHTTVPRIDFSNDGFLAPPAGGDDNGDSPENKKAIQIQTNGYKGRRGSRTINKRLSSNFAKVDKRQSVEQLLSKARGDAVLPGEQIEAAISRRVALGTKNEYCLLTLDVRNVWSVPVEVAMLVDDSEEGEGLDVNKLIKSTTVIQPGNTQRIILPIRRMVLSTEHLSQPIPTLSNKQFVVARGAALSADEQALERALFWFREELLKRVVARWTCKDTSGRFGKFDLRTLRLTKPMLNVLKIEDISFLVTLEPTAAMADADEEQGQLEGPDSTKGGLEQIGSNRWRCPVDQFAQIRFMVVNRSHMNVKLCLRMQPVQVHGDGTMEYDMGTRMVWHGVLQAPLAKMQPDSTTSHILPVCFYSRGEFKVLYHAEDVHRRLVYYDHEPLVIEAF</sequence>
<dbReference type="Pfam" id="PF26251">
    <property type="entry name" value="TPR_TRAPPC9-Trs120"/>
    <property type="match status" value="1"/>
</dbReference>
<feature type="repeat" description="TPR" evidence="3">
    <location>
        <begin position="278"/>
        <end position="311"/>
    </location>
</feature>
<dbReference type="EMBL" id="BQFW01000003">
    <property type="protein sequence ID" value="GJJ70057.1"/>
    <property type="molecule type" value="Genomic_DNA"/>
</dbReference>
<dbReference type="PANTHER" id="PTHR21512:SF5">
    <property type="entry name" value="TRAFFICKING PROTEIN PARTICLE COMPLEX SUBUNIT 9"/>
    <property type="match status" value="1"/>
</dbReference>
<dbReference type="PROSITE" id="PS50005">
    <property type="entry name" value="TPR"/>
    <property type="match status" value="1"/>
</dbReference>
<feature type="domain" description="Trs120/TRAPPC9 first Ig-like" evidence="7">
    <location>
        <begin position="682"/>
        <end position="879"/>
    </location>
</feature>
<reference evidence="10" key="1">
    <citation type="submission" date="2021-11" db="EMBL/GenBank/DDBJ databases">
        <authorList>
            <person name="Herlambang A."/>
            <person name="Guo Y."/>
            <person name="Takashima Y."/>
            <person name="Nishizawa T."/>
        </authorList>
    </citation>
    <scope>NUCLEOTIDE SEQUENCE</scope>
    <source>
        <strain evidence="10">E1425</strain>
    </source>
</reference>
<feature type="region of interest" description="Disordered" evidence="4">
    <location>
        <begin position="226"/>
        <end position="256"/>
    </location>
</feature>
<dbReference type="InterPro" id="IPR058564">
    <property type="entry name" value="TPR_TRAPPC9_Trs120"/>
</dbReference>
<evidence type="ECO:0000313" key="11">
    <source>
        <dbReference type="Proteomes" id="UP000827284"/>
    </source>
</evidence>
<evidence type="ECO:0000256" key="4">
    <source>
        <dbReference type="SAM" id="MobiDB-lite"/>
    </source>
</evidence>
<evidence type="ECO:0000259" key="6">
    <source>
        <dbReference type="Pfam" id="PF26251"/>
    </source>
</evidence>
<feature type="domain" description="Trs120/TRAPPC9 third Ig-like" evidence="8">
    <location>
        <begin position="1173"/>
        <end position="1315"/>
    </location>
</feature>
<dbReference type="Pfam" id="PF26280">
    <property type="entry name" value="Ig_TRAPPC9-Trs120_2nd"/>
    <property type="match status" value="1"/>
</dbReference>